<evidence type="ECO:0000256" key="3">
    <source>
        <dbReference type="ARBA" id="ARBA00023054"/>
    </source>
</evidence>
<dbReference type="Proteomes" id="UP000472241">
    <property type="component" value="Unplaced"/>
</dbReference>
<feature type="region of interest" description="Disordered" evidence="5">
    <location>
        <begin position="699"/>
        <end position="727"/>
    </location>
</feature>
<dbReference type="InterPro" id="IPR055320">
    <property type="entry name" value="CEP72-like"/>
</dbReference>
<dbReference type="Ensembl" id="ENSLCNT00005030172.1">
    <property type="protein sequence ID" value="ENSLCNP00005027007.1"/>
    <property type="gene ID" value="ENSLCNG00005017542.1"/>
</dbReference>
<keyword evidence="1" id="KW-0433">Leucine-rich repeat</keyword>
<feature type="compositionally biased region" description="Basic and acidic residues" evidence="5">
    <location>
        <begin position="239"/>
        <end position="254"/>
    </location>
</feature>
<dbReference type="Gene3D" id="3.80.10.10">
    <property type="entry name" value="Ribonuclease Inhibitor"/>
    <property type="match status" value="1"/>
</dbReference>
<dbReference type="InterPro" id="IPR032675">
    <property type="entry name" value="LRR_dom_sf"/>
</dbReference>
<reference evidence="6" key="1">
    <citation type="submission" date="2025-08" db="UniProtKB">
        <authorList>
            <consortium name="Ensembl"/>
        </authorList>
    </citation>
    <scope>IDENTIFICATION</scope>
</reference>
<evidence type="ECO:0000313" key="6">
    <source>
        <dbReference type="Ensembl" id="ENSLCNP00005027007.1"/>
    </source>
</evidence>
<keyword evidence="3 4" id="KW-0175">Coiled coil</keyword>
<feature type="coiled-coil region" evidence="4">
    <location>
        <begin position="598"/>
        <end position="676"/>
    </location>
</feature>
<evidence type="ECO:0000256" key="1">
    <source>
        <dbReference type="ARBA" id="ARBA00022614"/>
    </source>
</evidence>
<keyword evidence="2" id="KW-0677">Repeat</keyword>
<dbReference type="PROSITE" id="PS51450">
    <property type="entry name" value="LRR"/>
    <property type="match status" value="2"/>
</dbReference>
<dbReference type="InterPro" id="IPR001611">
    <property type="entry name" value="Leu-rich_rpt"/>
</dbReference>
<protein>
    <submittedName>
        <fullName evidence="6">Leucine rich repeat containing 36</fullName>
    </submittedName>
</protein>
<reference evidence="6" key="2">
    <citation type="submission" date="2025-09" db="UniProtKB">
        <authorList>
            <consortium name="Ensembl"/>
        </authorList>
    </citation>
    <scope>IDENTIFICATION</scope>
</reference>
<evidence type="ECO:0000256" key="2">
    <source>
        <dbReference type="ARBA" id="ARBA00022737"/>
    </source>
</evidence>
<keyword evidence="7" id="KW-1185">Reference proteome</keyword>
<evidence type="ECO:0000256" key="4">
    <source>
        <dbReference type="SAM" id="Coils"/>
    </source>
</evidence>
<sequence>MAEQWDLDEEGVRRLGALTLEQPELVESLSLQGSYAGKIHSIGDAFRNFKNLRSLDLSRNLITSLKGIQYLCLLQDLNLYYNNIPSLVEVSRLQSLPFLKELDLRLNPVVRKDTDYRLFAVYTLQTLEKLDDRAVRASERKAAKLHFSQLGNSENFLLEVEKSSREKTMKNCMTDESSASKVNADIDNRVETDSNKGLFIPFPNREIKDSLTSTSATQGNGIADQKLDTYSLGTQEVARREVPSDNHQEDDFRRYSPHQSTVRSPEKMDREGYRLSFLNNKSSGSSPEKDLILKADTYQLTHDVSVGKRLDVGDSSQIHPHQLPSDVGLENYDSHYSQNLSLHGSLGKRPQRSKNYREYSIKPSNDMKATTSHSCGDFLTSLSNPDFSTGRLLKLSSDLYATTHFNSDPALLVNVEQQLSTSLGDLTPARGSFPNNSTLGDSLRTLLLPTVTSENRESLTKGSLSPSRRGFKRKDNLLATLNPKIGFQDATGSEPLSSDLGSLHGLPGNHSPLISARTSHVATVLRQLLELVDKHWNGSGSLLLNKKFLGPARDLLLTLVVPAPSQQWCHSHPEDTSKTFHSREMELKEAGQVVPNDMESLKQKLVRVLEENLILSEKIQQLEEGAATSIVSGHQPHTYDDLLRKNQQLTMQVACLNQELAQLKKLEETVALLHESQRSLVVTNEYLLQQLNKEQKGYSGKALLPPEKSHHLGRSSPFGKRTLSSPSPVAHDTVFLPQTILFLSNPTQGTLPGAGTSQNSLWDEGMNPCTALPPYLDQKKKNCSSKGTWHWEAQTATPSCDSPYPPQWPPETSRVLTVTPTLAGSLPATSWQMASKASSLLFPLNRFIASSSRAFLNSS</sequence>
<dbReference type="PANTHER" id="PTHR23311">
    <property type="entry name" value="HEAT SHOCK REGULATED 2"/>
    <property type="match status" value="1"/>
</dbReference>
<name>A0A667IQP6_LYNCA</name>
<evidence type="ECO:0000256" key="5">
    <source>
        <dbReference type="SAM" id="MobiDB-lite"/>
    </source>
</evidence>
<dbReference type="PANTHER" id="PTHR23311:SF6">
    <property type="entry name" value="LEUCINE-RICH REPEAT-CONTAINING PROTEIN 36"/>
    <property type="match status" value="1"/>
</dbReference>
<evidence type="ECO:0000313" key="7">
    <source>
        <dbReference type="Proteomes" id="UP000472241"/>
    </source>
</evidence>
<dbReference type="SUPFAM" id="SSF52058">
    <property type="entry name" value="L domain-like"/>
    <property type="match status" value="1"/>
</dbReference>
<gene>
    <name evidence="6" type="primary">LRRC36</name>
</gene>
<dbReference type="Pfam" id="PF14580">
    <property type="entry name" value="LRR_9"/>
    <property type="match status" value="1"/>
</dbReference>
<proteinExistence type="predicted"/>
<feature type="region of interest" description="Disordered" evidence="5">
    <location>
        <begin position="239"/>
        <end position="270"/>
    </location>
</feature>
<dbReference type="AlphaFoldDB" id="A0A667IQP6"/>
<organism evidence="6 7">
    <name type="scientific">Lynx canadensis</name>
    <name type="common">Canada lynx</name>
    <name type="synonym">Felis canadensis</name>
    <dbReference type="NCBI Taxonomy" id="61383"/>
    <lineage>
        <taxon>Eukaryota</taxon>
        <taxon>Metazoa</taxon>
        <taxon>Chordata</taxon>
        <taxon>Craniata</taxon>
        <taxon>Vertebrata</taxon>
        <taxon>Euteleostomi</taxon>
        <taxon>Mammalia</taxon>
        <taxon>Eutheria</taxon>
        <taxon>Laurasiatheria</taxon>
        <taxon>Carnivora</taxon>
        <taxon>Feliformia</taxon>
        <taxon>Felidae</taxon>
        <taxon>Felinae</taxon>
        <taxon>Lynx</taxon>
    </lineage>
</organism>
<accession>A0A667IQP6</accession>